<proteinExistence type="predicted"/>
<feature type="non-terminal residue" evidence="1">
    <location>
        <position position="244"/>
    </location>
</feature>
<organism evidence="1">
    <name type="scientific">Diabrotica virgifera virgifera</name>
    <name type="common">western corn rootworm</name>
    <dbReference type="NCBI Taxonomy" id="50390"/>
    <lineage>
        <taxon>Eukaryota</taxon>
        <taxon>Metazoa</taxon>
        <taxon>Ecdysozoa</taxon>
        <taxon>Arthropoda</taxon>
        <taxon>Hexapoda</taxon>
        <taxon>Insecta</taxon>
        <taxon>Pterygota</taxon>
        <taxon>Neoptera</taxon>
        <taxon>Endopterygota</taxon>
        <taxon>Coleoptera</taxon>
        <taxon>Polyphaga</taxon>
        <taxon>Cucujiformia</taxon>
        <taxon>Chrysomeloidea</taxon>
        <taxon>Chrysomelidae</taxon>
        <taxon>Galerucinae</taxon>
        <taxon>Diabroticina</taxon>
        <taxon>Diabroticites</taxon>
        <taxon>Diabrotica</taxon>
    </lineage>
</organism>
<sequence>MLNCFVIPEITGFIPAVKIDISDLGIPSHLQLADDYFYKPQRVELLIGSDLFWQILGTNRISLGKNKPFMQETSFGWIIAGPYSTRNNSAGNGRTKCNFANTMEVTEQLSKFWELEEVFSEKPAFSSEEVACEKHFANTVKRDAAGKFIVSLPFKEPICSLGDSFRQAKYRFLNLERKLSKDADLRTLYSTFIEEYKELGHMKSLCKVSEAVTDFSEKGTFYFMPHHPVLKESSLTTRLRVVFD</sequence>
<dbReference type="PANTHER" id="PTHR47331">
    <property type="entry name" value="PHD-TYPE DOMAIN-CONTAINING PROTEIN"/>
    <property type="match status" value="1"/>
</dbReference>
<dbReference type="AlphaFoldDB" id="A0A6P7H8N7"/>
<dbReference type="RefSeq" id="XP_028154063.1">
    <property type="nucleotide sequence ID" value="XM_028298262.1"/>
</dbReference>
<dbReference type="InParanoid" id="A0A6P7H8N7"/>
<accession>A0A6P7H8N7</accession>
<gene>
    <name evidence="1" type="primary">LOC114347576</name>
</gene>
<dbReference type="PANTHER" id="PTHR47331:SF5">
    <property type="entry name" value="RIBONUCLEASE H"/>
    <property type="match status" value="1"/>
</dbReference>
<protein>
    <submittedName>
        <fullName evidence="1">Uncharacterized protein LOC114347576</fullName>
    </submittedName>
</protein>
<name>A0A6P7H8N7_DIAVI</name>
<reference evidence="1" key="1">
    <citation type="submission" date="2025-08" db="UniProtKB">
        <authorList>
            <consortium name="RefSeq"/>
        </authorList>
    </citation>
    <scope>IDENTIFICATION</scope>
    <source>
        <tissue evidence="1">Whole insect</tissue>
    </source>
</reference>
<evidence type="ECO:0000313" key="1">
    <source>
        <dbReference type="RefSeq" id="XP_028154063.1"/>
    </source>
</evidence>